<dbReference type="Pfam" id="PF04073">
    <property type="entry name" value="tRNA_edit"/>
    <property type="match status" value="1"/>
</dbReference>
<gene>
    <name evidence="10" type="primary">proS</name>
    <name evidence="12" type="ORF">WMW72_28290</name>
</gene>
<dbReference type="PANTHER" id="PTHR42753:SF2">
    <property type="entry name" value="PROLINE--TRNA LIGASE"/>
    <property type="match status" value="1"/>
</dbReference>
<reference evidence="12 13" key="1">
    <citation type="submission" date="2024-04" db="EMBL/GenBank/DDBJ databases">
        <title>draft genome sequnece of Paenibacillus filicis.</title>
        <authorList>
            <person name="Kim D.-U."/>
        </authorList>
    </citation>
    <scope>NUCLEOTIDE SEQUENCE [LARGE SCALE GENOMIC DNA]</scope>
    <source>
        <strain evidence="12 13">KACC14197</strain>
    </source>
</reference>
<dbReference type="GO" id="GO:0004827">
    <property type="term" value="F:proline-tRNA ligase activity"/>
    <property type="evidence" value="ECO:0007669"/>
    <property type="project" value="UniProtKB-EC"/>
</dbReference>
<evidence type="ECO:0000259" key="11">
    <source>
        <dbReference type="PROSITE" id="PS50862"/>
    </source>
</evidence>
<dbReference type="InterPro" id="IPR045864">
    <property type="entry name" value="aa-tRNA-synth_II/BPL/LPL"/>
</dbReference>
<comment type="caution">
    <text evidence="12">The sequence shown here is derived from an EMBL/GenBank/DDBJ whole genome shotgun (WGS) entry which is preliminary data.</text>
</comment>
<dbReference type="InterPro" id="IPR004154">
    <property type="entry name" value="Anticodon-bd"/>
</dbReference>
<proteinExistence type="inferred from homology"/>
<dbReference type="SUPFAM" id="SSF52954">
    <property type="entry name" value="Class II aaRS ABD-related"/>
    <property type="match status" value="1"/>
</dbReference>
<dbReference type="InterPro" id="IPR036621">
    <property type="entry name" value="Anticodon-bd_dom_sf"/>
</dbReference>
<dbReference type="CDD" id="cd04334">
    <property type="entry name" value="ProRS-INS"/>
    <property type="match status" value="1"/>
</dbReference>
<evidence type="ECO:0000313" key="12">
    <source>
        <dbReference type="EMBL" id="MEK8131813.1"/>
    </source>
</evidence>
<keyword evidence="8 10" id="KW-0030">Aminoacyl-tRNA synthetase</keyword>
<dbReference type="CDD" id="cd00779">
    <property type="entry name" value="ProRS_core_prok"/>
    <property type="match status" value="1"/>
</dbReference>
<dbReference type="Gene3D" id="3.40.50.800">
    <property type="entry name" value="Anticodon-binding domain"/>
    <property type="match status" value="1"/>
</dbReference>
<keyword evidence="7 10" id="KW-0648">Protein biosynthesis</keyword>
<dbReference type="PANTHER" id="PTHR42753">
    <property type="entry name" value="MITOCHONDRIAL RIBOSOME PROTEIN L39/PROLYL-TRNA LIGASE FAMILY MEMBER"/>
    <property type="match status" value="1"/>
</dbReference>
<dbReference type="Proteomes" id="UP001469365">
    <property type="component" value="Unassembled WGS sequence"/>
</dbReference>
<dbReference type="SUPFAM" id="SSF55681">
    <property type="entry name" value="Class II aaRS and biotin synthetases"/>
    <property type="match status" value="1"/>
</dbReference>
<dbReference type="Gene3D" id="3.30.930.10">
    <property type="entry name" value="Bira Bifunctional Protein, Domain 2"/>
    <property type="match status" value="2"/>
</dbReference>
<dbReference type="PRINTS" id="PR01046">
    <property type="entry name" value="TRNASYNTHPRO"/>
</dbReference>
<dbReference type="EC" id="6.1.1.15" evidence="10"/>
<dbReference type="InterPro" id="IPR023717">
    <property type="entry name" value="Pro-tRNA-Synthase_IIa_type1"/>
</dbReference>
<dbReference type="InterPro" id="IPR007214">
    <property type="entry name" value="YbaK/aa-tRNA-synth-assoc-dom"/>
</dbReference>
<dbReference type="InterPro" id="IPR002316">
    <property type="entry name" value="Pro-tRNA-ligase_IIa"/>
</dbReference>
<dbReference type="SUPFAM" id="SSF55826">
    <property type="entry name" value="YbaK/ProRS associated domain"/>
    <property type="match status" value="1"/>
</dbReference>
<dbReference type="Pfam" id="PF00587">
    <property type="entry name" value="tRNA-synt_2b"/>
    <property type="match status" value="1"/>
</dbReference>
<comment type="function">
    <text evidence="10">Catalyzes the attachment of proline to tRNA(Pro) in a two-step reaction: proline is first activated by ATP to form Pro-AMP and then transferred to the acceptor end of tRNA(Pro). As ProRS can inadvertently accommodate and process non-cognate amino acids such as alanine and cysteine, to avoid such errors it has two additional distinct editing activities against alanine. One activity is designated as 'pretransfer' editing and involves the tRNA(Pro)-independent hydrolysis of activated Ala-AMP. The other activity is designated 'posttransfer' editing and involves deacylation of mischarged Ala-tRNA(Pro). The misacylated Cys-tRNA(Pro) is not edited by ProRS.</text>
</comment>
<name>A0ABU9DSF1_9BACL</name>
<dbReference type="NCBIfam" id="NF006625">
    <property type="entry name" value="PRK09194.1"/>
    <property type="match status" value="1"/>
</dbReference>
<keyword evidence="6 10" id="KW-0067">ATP-binding</keyword>
<dbReference type="PROSITE" id="PS50862">
    <property type="entry name" value="AA_TRNA_LIGASE_II"/>
    <property type="match status" value="1"/>
</dbReference>
<dbReference type="EMBL" id="JBBPCC010000024">
    <property type="protein sequence ID" value="MEK8131813.1"/>
    <property type="molecule type" value="Genomic_DNA"/>
</dbReference>
<evidence type="ECO:0000256" key="10">
    <source>
        <dbReference type="HAMAP-Rule" id="MF_01569"/>
    </source>
</evidence>
<dbReference type="InterPro" id="IPR033730">
    <property type="entry name" value="ProRS_core_prok"/>
</dbReference>
<comment type="domain">
    <text evidence="10">Consists of three domains: the N-terminal catalytic domain, the editing domain and the C-terminal anticodon-binding domain.</text>
</comment>
<evidence type="ECO:0000256" key="8">
    <source>
        <dbReference type="ARBA" id="ARBA00023146"/>
    </source>
</evidence>
<evidence type="ECO:0000256" key="1">
    <source>
        <dbReference type="ARBA" id="ARBA00004496"/>
    </source>
</evidence>
<dbReference type="InterPro" id="IPR004500">
    <property type="entry name" value="Pro-tRNA-synth_IIa_bac-type"/>
</dbReference>
<protein>
    <recommendedName>
        <fullName evidence="10">Proline--tRNA ligase</fullName>
        <ecNumber evidence="10">6.1.1.15</ecNumber>
    </recommendedName>
    <alternativeName>
        <fullName evidence="10">Prolyl-tRNA synthetase</fullName>
        <shortName evidence="10">ProRS</shortName>
    </alternativeName>
</protein>
<evidence type="ECO:0000313" key="13">
    <source>
        <dbReference type="Proteomes" id="UP001469365"/>
    </source>
</evidence>
<comment type="similarity">
    <text evidence="10">Belongs to the class-II aminoacyl-tRNA synthetase family. ProS type 1 subfamily.</text>
</comment>
<dbReference type="InterPro" id="IPR006195">
    <property type="entry name" value="aa-tRNA-synth_II"/>
</dbReference>
<dbReference type="InterPro" id="IPR050062">
    <property type="entry name" value="Pro-tRNA_synthetase"/>
</dbReference>
<dbReference type="HAMAP" id="MF_01569">
    <property type="entry name" value="Pro_tRNA_synth_type1"/>
    <property type="match status" value="1"/>
</dbReference>
<dbReference type="InterPro" id="IPR036754">
    <property type="entry name" value="YbaK/aa-tRNA-synt-asso_dom_sf"/>
</dbReference>
<dbReference type="NCBIfam" id="TIGR00409">
    <property type="entry name" value="proS_fam_II"/>
    <property type="match status" value="1"/>
</dbReference>
<evidence type="ECO:0000256" key="7">
    <source>
        <dbReference type="ARBA" id="ARBA00022917"/>
    </source>
</evidence>
<dbReference type="CDD" id="cd00861">
    <property type="entry name" value="ProRS_anticodon_short"/>
    <property type="match status" value="1"/>
</dbReference>
<feature type="domain" description="Aminoacyl-transfer RNA synthetases class-II family profile" evidence="11">
    <location>
        <begin position="38"/>
        <end position="471"/>
    </location>
</feature>
<evidence type="ECO:0000256" key="6">
    <source>
        <dbReference type="ARBA" id="ARBA00022840"/>
    </source>
</evidence>
<comment type="subunit">
    <text evidence="2 10">Homodimer.</text>
</comment>
<organism evidence="12 13">
    <name type="scientific">Paenibacillus filicis</name>
    <dbReference type="NCBI Taxonomy" id="669464"/>
    <lineage>
        <taxon>Bacteria</taxon>
        <taxon>Bacillati</taxon>
        <taxon>Bacillota</taxon>
        <taxon>Bacilli</taxon>
        <taxon>Bacillales</taxon>
        <taxon>Paenibacillaceae</taxon>
        <taxon>Paenibacillus</taxon>
    </lineage>
</organism>
<keyword evidence="5 10" id="KW-0547">Nucleotide-binding</keyword>
<keyword evidence="4 10" id="KW-0436">Ligase</keyword>
<keyword evidence="13" id="KW-1185">Reference proteome</keyword>
<dbReference type="InterPro" id="IPR002314">
    <property type="entry name" value="aa-tRNA-synt_IIb"/>
</dbReference>
<dbReference type="RefSeq" id="WP_341418945.1">
    <property type="nucleotide sequence ID" value="NZ_JBBPCC010000024.1"/>
</dbReference>
<dbReference type="InterPro" id="IPR044140">
    <property type="entry name" value="ProRS_anticodon_short"/>
</dbReference>
<evidence type="ECO:0000256" key="3">
    <source>
        <dbReference type="ARBA" id="ARBA00022490"/>
    </source>
</evidence>
<dbReference type="Pfam" id="PF03129">
    <property type="entry name" value="HGTP_anticodon"/>
    <property type="match status" value="1"/>
</dbReference>
<evidence type="ECO:0000256" key="2">
    <source>
        <dbReference type="ARBA" id="ARBA00011738"/>
    </source>
</evidence>
<evidence type="ECO:0000256" key="5">
    <source>
        <dbReference type="ARBA" id="ARBA00022741"/>
    </source>
</evidence>
<comment type="catalytic activity">
    <reaction evidence="9 10">
        <text>tRNA(Pro) + L-proline + ATP = L-prolyl-tRNA(Pro) + AMP + diphosphate</text>
        <dbReference type="Rhea" id="RHEA:14305"/>
        <dbReference type="Rhea" id="RHEA-COMP:9700"/>
        <dbReference type="Rhea" id="RHEA-COMP:9702"/>
        <dbReference type="ChEBI" id="CHEBI:30616"/>
        <dbReference type="ChEBI" id="CHEBI:33019"/>
        <dbReference type="ChEBI" id="CHEBI:60039"/>
        <dbReference type="ChEBI" id="CHEBI:78442"/>
        <dbReference type="ChEBI" id="CHEBI:78532"/>
        <dbReference type="ChEBI" id="CHEBI:456215"/>
        <dbReference type="EC" id="6.1.1.15"/>
    </reaction>
</comment>
<evidence type="ECO:0000256" key="4">
    <source>
        <dbReference type="ARBA" id="ARBA00022598"/>
    </source>
</evidence>
<sequence length="570" mass="62992">MRQSRLLIPTLREIPSDAETASHQLMLRAGLIRQLAAGIYTYLPLGYRVLRKVEQIVREEMDRAGAQELLMPALQPVELWKESGRYTVYGPELIRLTDRHDREFALGPTHEEIVTSLVRDEVNSYRKLPMTLYQIQTKFRDERRPRFGLLRGREFLMKDAYSFDMDWSGLDRSYDSMYGAYHRIFERCGMQVKAVQADAGAIGGEGGTHEFMALAEIGEDTIASCPCCDYAANLEQAECKPEGEAVTSSGSATAAFSKPELVHTPDIRTIEQLSGYLSVPAERFIKTLIYKADGREVAVLVRGDHEVNETKLRHALGAEAVELAEGLTAASVTGAPVGFAGPIGLTVPVLADYVVAAMDSAVTGANQADYHLSGVRPGHDFVPSYVGDLRNVVQGAACPACSEGRLELHRGIEIGHVFKLGTKYSEKLGASYLDAEGREQPMIMGCYGIGISRILSAVVEQKHDAQGILWPVSMAPFQVHLIPVSLKDTHQMQLADELYEQLQQAGIEVLLDDRDERPGSKFNDADLIGCPYRIVVGKQAQQGIVEFKLRSGGEVRSLKKEDVLPELRRL</sequence>
<evidence type="ECO:0000256" key="9">
    <source>
        <dbReference type="ARBA" id="ARBA00047671"/>
    </source>
</evidence>
<accession>A0ABU9DSF1</accession>
<comment type="subcellular location">
    <subcellularLocation>
        <location evidence="1 10">Cytoplasm</location>
    </subcellularLocation>
</comment>
<keyword evidence="3 10" id="KW-0963">Cytoplasm</keyword>
<dbReference type="PIRSF" id="PIRSF001535">
    <property type="entry name" value="ProRS_1"/>
    <property type="match status" value="1"/>
</dbReference>